<name>A0ABT3Y3Q4_9FLAO</name>
<proteinExistence type="predicted"/>
<dbReference type="RefSeq" id="WP_267281321.1">
    <property type="nucleotide sequence ID" value="NZ_JAOVZV010000010.1"/>
</dbReference>
<dbReference type="EMBL" id="JAOVZV010000010">
    <property type="protein sequence ID" value="MCX8532779.1"/>
    <property type="molecule type" value="Genomic_DNA"/>
</dbReference>
<evidence type="ECO:0000313" key="3">
    <source>
        <dbReference type="Proteomes" id="UP001070176"/>
    </source>
</evidence>
<gene>
    <name evidence="2" type="ORF">OEA66_10485</name>
</gene>
<feature type="signal peptide" evidence="1">
    <location>
        <begin position="1"/>
        <end position="33"/>
    </location>
</feature>
<evidence type="ECO:0000256" key="1">
    <source>
        <dbReference type="SAM" id="SignalP"/>
    </source>
</evidence>
<organism evidence="2 3">
    <name type="scientific">Chryseobacterium luquanense</name>
    <dbReference type="NCBI Taxonomy" id="2983766"/>
    <lineage>
        <taxon>Bacteria</taxon>
        <taxon>Pseudomonadati</taxon>
        <taxon>Bacteroidota</taxon>
        <taxon>Flavobacteriia</taxon>
        <taxon>Flavobacteriales</taxon>
        <taxon>Weeksellaceae</taxon>
        <taxon>Chryseobacterium group</taxon>
        <taxon>Chryseobacterium</taxon>
    </lineage>
</organism>
<accession>A0ABT3Y3Q4</accession>
<reference evidence="2" key="1">
    <citation type="submission" date="2022-10" db="EMBL/GenBank/DDBJ databases">
        <title>Chryseobacterium sp. nov., a novel bacterial species.</title>
        <authorList>
            <person name="Cao Y."/>
        </authorList>
    </citation>
    <scope>NUCLEOTIDE SEQUENCE</scope>
    <source>
        <strain evidence="2">KC 927</strain>
    </source>
</reference>
<comment type="caution">
    <text evidence="2">The sequence shown here is derived from an EMBL/GenBank/DDBJ whole genome shotgun (WGS) entry which is preliminary data.</text>
</comment>
<evidence type="ECO:0000313" key="2">
    <source>
        <dbReference type="EMBL" id="MCX8532779.1"/>
    </source>
</evidence>
<protein>
    <submittedName>
        <fullName evidence="2">WG repeat-containing protein</fullName>
    </submittedName>
</protein>
<dbReference type="Proteomes" id="UP001070176">
    <property type="component" value="Unassembled WGS sequence"/>
</dbReference>
<sequence>MINHLNNLKMLLNKTKLLITIITLLVVTSNVSAQDQMAQFSDKIDFNILNEIIKMSDDTVYVSNTNKNHLSEDGLFYFYDKNGNKAIEMGYEVAYPFTGKSAIVKSNGNWGLINRLGEFIYQSQFPFPIKLSSYEKYGIFDDGRIIYNLRSGTQQSGFINCAEPMTPDYSIVKTQSKKYELVHKKDQKSIFKSEMDSIISQNFLIYSNSQNLLILKKKDKYGLFLSNGNEILKIKHEKIQFLGKYIMLLEDKVWKYYLFENNKLNLIISSEFQCTSPTYQSNAIGVYSKDKKYNILKINGENLSQEFDYISVEGTFGIKNNSVMIFNSKADFYIFYKK</sequence>
<feature type="chain" id="PRO_5045132002" evidence="1">
    <location>
        <begin position="34"/>
        <end position="338"/>
    </location>
</feature>
<keyword evidence="3" id="KW-1185">Reference proteome</keyword>
<keyword evidence="1" id="KW-0732">Signal</keyword>